<feature type="domain" description="Phosphoesterase HXTX" evidence="3">
    <location>
        <begin position="8"/>
        <end position="90"/>
    </location>
</feature>
<dbReference type="PANTHER" id="PTHR35561">
    <property type="entry name" value="RNA 2',3'-CYCLIC PHOSPHODIESTERASE"/>
    <property type="match status" value="1"/>
</dbReference>
<keyword evidence="5" id="KW-1185">Reference proteome</keyword>
<dbReference type="InterPro" id="IPR009097">
    <property type="entry name" value="Cyclic_Pdiesterase"/>
</dbReference>
<feature type="short sequence motif" description="HXTX 1" evidence="2">
    <location>
        <begin position="41"/>
        <end position="44"/>
    </location>
</feature>
<evidence type="ECO:0000256" key="2">
    <source>
        <dbReference type="HAMAP-Rule" id="MF_01940"/>
    </source>
</evidence>
<dbReference type="STRING" id="397948.Cmaq_1117"/>
<dbReference type="eggNOG" id="arCOG01736">
    <property type="taxonomic scope" value="Archaea"/>
</dbReference>
<dbReference type="EC" id="3.1.4.58" evidence="2"/>
<dbReference type="HOGENOM" id="CLU_081251_3_4_2"/>
<name>A8MDT9_CALMQ</name>
<keyword evidence="4" id="KW-0436">Ligase</keyword>
<evidence type="ECO:0000313" key="5">
    <source>
        <dbReference type="Proteomes" id="UP000001137"/>
    </source>
</evidence>
<accession>A8MDT9</accession>
<comment type="similarity">
    <text evidence="2">Belongs to the 2H phosphoesterase superfamily. ThpR family.</text>
</comment>
<feature type="active site" description="Proton acceptor" evidence="2">
    <location>
        <position position="125"/>
    </location>
</feature>
<dbReference type="SUPFAM" id="SSF55144">
    <property type="entry name" value="LigT-like"/>
    <property type="match status" value="1"/>
</dbReference>
<dbReference type="InterPro" id="IPR004175">
    <property type="entry name" value="RNA_CPDase"/>
</dbReference>
<proteinExistence type="inferred from homology"/>
<dbReference type="EMBL" id="CP000852">
    <property type="protein sequence ID" value="ABW01945.1"/>
    <property type="molecule type" value="Genomic_DNA"/>
</dbReference>
<protein>
    <recommendedName>
        <fullName evidence="2">RNA 2',3'-cyclic phosphodiesterase</fullName>
        <shortName evidence="2">RNA 2',3'-CPDase</shortName>
        <ecNumber evidence="2">3.1.4.58</ecNumber>
    </recommendedName>
</protein>
<dbReference type="NCBIfam" id="TIGR02258">
    <property type="entry name" value="2_5_ligase"/>
    <property type="match status" value="1"/>
</dbReference>
<gene>
    <name evidence="4" type="ordered locus">Cmaq_1117</name>
</gene>
<dbReference type="GO" id="GO:0008664">
    <property type="term" value="F:RNA 2',3'-cyclic 3'-phosphodiesterase activity"/>
    <property type="evidence" value="ECO:0007669"/>
    <property type="project" value="UniProtKB-EC"/>
</dbReference>
<dbReference type="GO" id="GO:0004113">
    <property type="term" value="F:2',3'-cyclic-nucleotide 3'-phosphodiesterase activity"/>
    <property type="evidence" value="ECO:0007669"/>
    <property type="project" value="InterPro"/>
</dbReference>
<dbReference type="PANTHER" id="PTHR35561:SF1">
    <property type="entry name" value="RNA 2',3'-CYCLIC PHOSPHODIESTERASE"/>
    <property type="match status" value="1"/>
</dbReference>
<feature type="domain" description="Phosphoesterase HXTX" evidence="3">
    <location>
        <begin position="92"/>
        <end position="172"/>
    </location>
</feature>
<feature type="short sequence motif" description="HXTX 2" evidence="2">
    <location>
        <begin position="125"/>
        <end position="128"/>
    </location>
</feature>
<dbReference type="OrthoDB" id="44091at2157"/>
<keyword evidence="1 2" id="KW-0378">Hydrolase</keyword>
<evidence type="ECO:0000256" key="1">
    <source>
        <dbReference type="ARBA" id="ARBA00022801"/>
    </source>
</evidence>
<organism evidence="4 5">
    <name type="scientific">Caldivirga maquilingensis (strain ATCC 700844 / DSM 13496 / JCM 10307 / IC-167)</name>
    <dbReference type="NCBI Taxonomy" id="397948"/>
    <lineage>
        <taxon>Archaea</taxon>
        <taxon>Thermoproteota</taxon>
        <taxon>Thermoprotei</taxon>
        <taxon>Thermoproteales</taxon>
        <taxon>Thermoproteaceae</taxon>
        <taxon>Caldivirga</taxon>
    </lineage>
</organism>
<dbReference type="HAMAP" id="MF_01940">
    <property type="entry name" value="RNA_CPDase"/>
    <property type="match status" value="1"/>
</dbReference>
<dbReference type="InterPro" id="IPR014051">
    <property type="entry name" value="Phosphoesterase_HXTX"/>
</dbReference>
<comment type="function">
    <text evidence="2">Hydrolyzes RNA 2',3'-cyclic phosphodiester to an RNA 2'-phosphomonoester.</text>
</comment>
<reference evidence="4 5" key="1">
    <citation type="submission" date="2007-10" db="EMBL/GenBank/DDBJ databases">
        <title>Complete sequence of Caldivirga maquilingensis IC-167.</title>
        <authorList>
            <consortium name="US DOE Joint Genome Institute"/>
            <person name="Copeland A."/>
            <person name="Lucas S."/>
            <person name="Lapidus A."/>
            <person name="Barry K."/>
            <person name="Glavina del Rio T."/>
            <person name="Dalin E."/>
            <person name="Tice H."/>
            <person name="Pitluck S."/>
            <person name="Saunders E."/>
            <person name="Brettin T."/>
            <person name="Bruce D."/>
            <person name="Detter J.C."/>
            <person name="Han C."/>
            <person name="Schmutz J."/>
            <person name="Larimer F."/>
            <person name="Land M."/>
            <person name="Hauser L."/>
            <person name="Kyrpides N."/>
            <person name="Ivanova N."/>
            <person name="Biddle J.F."/>
            <person name="Zhang Z."/>
            <person name="Fitz-Gibbon S.T."/>
            <person name="Lowe T.M."/>
            <person name="Saltikov C."/>
            <person name="House C.H."/>
            <person name="Richardson P."/>
        </authorList>
    </citation>
    <scope>NUCLEOTIDE SEQUENCE [LARGE SCALE GENOMIC DNA]</scope>
    <source>
        <strain evidence="5">ATCC 700844 / DSM 13496 / JCM 10307 / IC-167</strain>
    </source>
</reference>
<evidence type="ECO:0000259" key="3">
    <source>
        <dbReference type="Pfam" id="PF02834"/>
    </source>
</evidence>
<feature type="active site" description="Proton donor" evidence="2">
    <location>
        <position position="41"/>
    </location>
</feature>
<evidence type="ECO:0000313" key="4">
    <source>
        <dbReference type="EMBL" id="ABW01945.1"/>
    </source>
</evidence>
<sequence length="181" mass="20248">MVRLFVAVDLSDEVRGKVIAFRDAVSSSGADVKPVEDENLHITLRFLGEVRDNLLPEIMRNLNSLSFSSFRMHVKGTGAFPSASSPRVIWVGVEEGGDQLKALHDTVEELVGRYGVSDEREFTPHITVARVRGRGSVLGKLINQWRDFDFGWQTVDSVILKKSTLTPRGPIYENLLIIKLK</sequence>
<dbReference type="GO" id="GO:0016874">
    <property type="term" value="F:ligase activity"/>
    <property type="evidence" value="ECO:0007669"/>
    <property type="project" value="UniProtKB-KW"/>
</dbReference>
<dbReference type="GeneID" id="5708640"/>
<dbReference type="AlphaFoldDB" id="A8MDT9"/>
<comment type="catalytic activity">
    <reaction evidence="2">
        <text>a 3'-end 2',3'-cyclophospho-ribonucleotide-RNA + H2O = a 3'-end 2'-phospho-ribonucleotide-RNA + H(+)</text>
        <dbReference type="Rhea" id="RHEA:11828"/>
        <dbReference type="Rhea" id="RHEA-COMP:10464"/>
        <dbReference type="Rhea" id="RHEA-COMP:17353"/>
        <dbReference type="ChEBI" id="CHEBI:15377"/>
        <dbReference type="ChEBI" id="CHEBI:15378"/>
        <dbReference type="ChEBI" id="CHEBI:83064"/>
        <dbReference type="ChEBI" id="CHEBI:173113"/>
        <dbReference type="EC" id="3.1.4.58"/>
    </reaction>
</comment>
<dbReference type="KEGG" id="cma:Cmaq_1117"/>
<dbReference type="Gene3D" id="3.90.1140.10">
    <property type="entry name" value="Cyclic phosphodiesterase"/>
    <property type="match status" value="1"/>
</dbReference>
<dbReference type="Pfam" id="PF02834">
    <property type="entry name" value="LigT_PEase"/>
    <property type="match status" value="2"/>
</dbReference>
<dbReference type="Proteomes" id="UP000001137">
    <property type="component" value="Chromosome"/>
</dbReference>
<dbReference type="RefSeq" id="WP_012186164.1">
    <property type="nucleotide sequence ID" value="NC_009954.1"/>
</dbReference>